<organism evidence="8 9">
    <name type="scientific">Halomarina salina</name>
    <dbReference type="NCBI Taxonomy" id="1872699"/>
    <lineage>
        <taxon>Archaea</taxon>
        <taxon>Methanobacteriati</taxon>
        <taxon>Methanobacteriota</taxon>
        <taxon>Stenosarchaea group</taxon>
        <taxon>Halobacteria</taxon>
        <taxon>Halobacteriales</taxon>
        <taxon>Natronomonadaceae</taxon>
        <taxon>Halomarina</taxon>
    </lineage>
</organism>
<dbReference type="InterPro" id="IPR002401">
    <property type="entry name" value="Cyt_P450_E_grp-I"/>
</dbReference>
<dbReference type="PANTHER" id="PTHR24291">
    <property type="entry name" value="CYTOCHROME P450 FAMILY 4"/>
    <property type="match status" value="1"/>
</dbReference>
<evidence type="ECO:0000256" key="4">
    <source>
        <dbReference type="ARBA" id="ARBA00023002"/>
    </source>
</evidence>
<evidence type="ECO:0000313" key="9">
    <source>
        <dbReference type="Proteomes" id="UP001596099"/>
    </source>
</evidence>
<evidence type="ECO:0000256" key="6">
    <source>
        <dbReference type="ARBA" id="ARBA00023033"/>
    </source>
</evidence>
<dbReference type="Gene3D" id="1.10.630.10">
    <property type="entry name" value="Cytochrome P450"/>
    <property type="match status" value="1"/>
</dbReference>
<protein>
    <submittedName>
        <fullName evidence="8">Cytochrome P450</fullName>
    </submittedName>
</protein>
<evidence type="ECO:0000256" key="3">
    <source>
        <dbReference type="ARBA" id="ARBA00022723"/>
    </source>
</evidence>
<evidence type="ECO:0000256" key="1">
    <source>
        <dbReference type="ARBA" id="ARBA00010617"/>
    </source>
</evidence>
<evidence type="ECO:0000313" key="8">
    <source>
        <dbReference type="EMBL" id="MFC5972775.1"/>
    </source>
</evidence>
<keyword evidence="6 7" id="KW-0503">Monooxygenase</keyword>
<comment type="similarity">
    <text evidence="1 7">Belongs to the cytochrome P450 family.</text>
</comment>
<dbReference type="Proteomes" id="UP001596099">
    <property type="component" value="Unassembled WGS sequence"/>
</dbReference>
<dbReference type="Pfam" id="PF00067">
    <property type="entry name" value="p450"/>
    <property type="match status" value="1"/>
</dbReference>
<dbReference type="PANTHER" id="PTHR24291:SF50">
    <property type="entry name" value="BIFUNCTIONAL ALBAFLAVENONE MONOOXYGENASE_TERPENE SYNTHASE"/>
    <property type="match status" value="1"/>
</dbReference>
<name>A0ABD5RRM9_9EURY</name>
<dbReference type="PROSITE" id="PS00086">
    <property type="entry name" value="CYTOCHROME_P450"/>
    <property type="match status" value="1"/>
</dbReference>
<keyword evidence="5 7" id="KW-0408">Iron</keyword>
<dbReference type="PRINTS" id="PR00463">
    <property type="entry name" value="EP450I"/>
</dbReference>
<gene>
    <name evidence="8" type="ORF">ACFPYI_15670</name>
</gene>
<reference evidence="8 9" key="1">
    <citation type="journal article" date="2019" name="Int. J. Syst. Evol. Microbiol.">
        <title>The Global Catalogue of Microorganisms (GCM) 10K type strain sequencing project: providing services to taxonomists for standard genome sequencing and annotation.</title>
        <authorList>
            <consortium name="The Broad Institute Genomics Platform"/>
            <consortium name="The Broad Institute Genome Sequencing Center for Infectious Disease"/>
            <person name="Wu L."/>
            <person name="Ma J."/>
        </authorList>
    </citation>
    <scope>NUCLEOTIDE SEQUENCE [LARGE SCALE GENOMIC DNA]</scope>
    <source>
        <strain evidence="8 9">CGMCC 1.12543</strain>
    </source>
</reference>
<dbReference type="InterPro" id="IPR036396">
    <property type="entry name" value="Cyt_P450_sf"/>
</dbReference>
<evidence type="ECO:0000256" key="7">
    <source>
        <dbReference type="RuleBase" id="RU000461"/>
    </source>
</evidence>
<dbReference type="RefSeq" id="WP_247416576.1">
    <property type="nucleotide sequence ID" value="NZ_JALLGW010000001.1"/>
</dbReference>
<keyword evidence="9" id="KW-1185">Reference proteome</keyword>
<evidence type="ECO:0000256" key="5">
    <source>
        <dbReference type="ARBA" id="ARBA00023004"/>
    </source>
</evidence>
<keyword evidence="3 7" id="KW-0479">Metal-binding</keyword>
<dbReference type="InterPro" id="IPR001128">
    <property type="entry name" value="Cyt_P450"/>
</dbReference>
<keyword evidence="4 7" id="KW-0560">Oxidoreductase</keyword>
<dbReference type="GO" id="GO:0046872">
    <property type="term" value="F:metal ion binding"/>
    <property type="evidence" value="ECO:0007669"/>
    <property type="project" value="UniProtKB-KW"/>
</dbReference>
<accession>A0ABD5RRM9</accession>
<comment type="caution">
    <text evidence="8">The sequence shown here is derived from an EMBL/GenBank/DDBJ whole genome shotgun (WGS) entry which is preliminary data.</text>
</comment>
<dbReference type="InterPro" id="IPR050196">
    <property type="entry name" value="Cytochrome_P450_Monoox"/>
</dbReference>
<keyword evidence="2 7" id="KW-0349">Heme</keyword>
<dbReference type="EMBL" id="JBHSQH010000001">
    <property type="protein sequence ID" value="MFC5972775.1"/>
    <property type="molecule type" value="Genomic_DNA"/>
</dbReference>
<dbReference type="SUPFAM" id="SSF48264">
    <property type="entry name" value="Cytochrome P450"/>
    <property type="match status" value="1"/>
</dbReference>
<sequence>MRQQPPGPPEPPVVGSTFDYARDPFRFMDAVRRAYRDIAKFQLGPLDTYVVMNPDDVETVLMNDEAEFRKADFQDDALTGLLGDGLLLSTGDYWEQQRAIAQPAFNMGRIAGLVDTMGEKTERALDQFPVGEPFDVQLPLARLTVDVIVNAMFGVDPDEETVYEVQDNLEPLGERFEPDPIRFLTPQWVPTRGNQKYSEALETLEGIVADLVDRRRGVDTDAEDFLSRLLRAEAAGDQTSEQVRNEMMTMLLAGHDTTALTLTYAFHQIGQHPEVLERLHEEVDAVLDPGERPGMTDLRELEYTERVLKETMRVLPPVYTMFRQPNVDVRLSGYRVPADSLLMVPQWVLHRHPDYWEEPERFDPDRWTPERVRQRHPYAYFPFGAGPRSCIGRQFSLVEAKIILSIALRRFSPELASDADLDLRPSLTMHPRDPVEVVLHERT</sequence>
<evidence type="ECO:0000256" key="2">
    <source>
        <dbReference type="ARBA" id="ARBA00022617"/>
    </source>
</evidence>
<dbReference type="GO" id="GO:0004497">
    <property type="term" value="F:monooxygenase activity"/>
    <property type="evidence" value="ECO:0007669"/>
    <property type="project" value="UniProtKB-KW"/>
</dbReference>
<proteinExistence type="inferred from homology"/>
<dbReference type="PRINTS" id="PR00385">
    <property type="entry name" value="P450"/>
</dbReference>
<dbReference type="InterPro" id="IPR017972">
    <property type="entry name" value="Cyt_P450_CS"/>
</dbReference>
<dbReference type="AlphaFoldDB" id="A0ABD5RRM9"/>